<feature type="domain" description="CCHC-type" evidence="4">
    <location>
        <begin position="8"/>
        <end position="22"/>
    </location>
</feature>
<protein>
    <recommendedName>
        <fullName evidence="4">CCHC-type domain-containing protein</fullName>
    </recommendedName>
</protein>
<gene>
    <name evidence="5" type="ORF">CBR_g24149</name>
</gene>
<dbReference type="InterPro" id="IPR036875">
    <property type="entry name" value="Znf_CCHC_sf"/>
</dbReference>
<dbReference type="PROSITE" id="PS50158">
    <property type="entry name" value="ZF_CCHC"/>
    <property type="match status" value="1"/>
</dbReference>
<feature type="compositionally biased region" description="Low complexity" evidence="3">
    <location>
        <begin position="413"/>
        <end position="431"/>
    </location>
</feature>
<dbReference type="SMART" id="SM00343">
    <property type="entry name" value="ZnF_C2HC"/>
    <property type="match status" value="1"/>
</dbReference>
<keyword evidence="1" id="KW-0862">Zinc</keyword>
<dbReference type="Gene3D" id="4.10.60.10">
    <property type="entry name" value="Zinc finger, CCHC-type"/>
    <property type="match status" value="1"/>
</dbReference>
<dbReference type="SUPFAM" id="SSF57756">
    <property type="entry name" value="Retrovirus zinc finger-like domains"/>
    <property type="match status" value="1"/>
</dbReference>
<organism evidence="5 6">
    <name type="scientific">Chara braunii</name>
    <name type="common">Braun's stonewort</name>
    <dbReference type="NCBI Taxonomy" id="69332"/>
    <lineage>
        <taxon>Eukaryota</taxon>
        <taxon>Viridiplantae</taxon>
        <taxon>Streptophyta</taxon>
        <taxon>Charophyceae</taxon>
        <taxon>Charales</taxon>
        <taxon>Characeae</taxon>
        <taxon>Chara</taxon>
    </lineage>
</organism>
<name>A0A388L637_CHABU</name>
<dbReference type="Proteomes" id="UP000265515">
    <property type="component" value="Unassembled WGS sequence"/>
</dbReference>
<dbReference type="GO" id="GO:0008270">
    <property type="term" value="F:zinc ion binding"/>
    <property type="evidence" value="ECO:0007669"/>
    <property type="project" value="UniProtKB-KW"/>
</dbReference>
<reference evidence="5 6" key="1">
    <citation type="journal article" date="2018" name="Cell">
        <title>The Chara Genome: Secondary Complexity and Implications for Plant Terrestrialization.</title>
        <authorList>
            <person name="Nishiyama T."/>
            <person name="Sakayama H."/>
            <person name="Vries J.D."/>
            <person name="Buschmann H."/>
            <person name="Saint-Marcoux D."/>
            <person name="Ullrich K.K."/>
            <person name="Haas F.B."/>
            <person name="Vanderstraeten L."/>
            <person name="Becker D."/>
            <person name="Lang D."/>
            <person name="Vosolsobe S."/>
            <person name="Rombauts S."/>
            <person name="Wilhelmsson P.K.I."/>
            <person name="Janitza P."/>
            <person name="Kern R."/>
            <person name="Heyl A."/>
            <person name="Rumpler F."/>
            <person name="Villalobos L.I.A.C."/>
            <person name="Clay J.M."/>
            <person name="Skokan R."/>
            <person name="Toyoda A."/>
            <person name="Suzuki Y."/>
            <person name="Kagoshima H."/>
            <person name="Schijlen E."/>
            <person name="Tajeshwar N."/>
            <person name="Catarino B."/>
            <person name="Hetherington A.J."/>
            <person name="Saltykova A."/>
            <person name="Bonnot C."/>
            <person name="Breuninger H."/>
            <person name="Symeonidi A."/>
            <person name="Radhakrishnan G.V."/>
            <person name="Van Nieuwerburgh F."/>
            <person name="Deforce D."/>
            <person name="Chang C."/>
            <person name="Karol K.G."/>
            <person name="Hedrich R."/>
            <person name="Ulvskov P."/>
            <person name="Glockner G."/>
            <person name="Delwiche C.F."/>
            <person name="Petrasek J."/>
            <person name="Van de Peer Y."/>
            <person name="Friml J."/>
            <person name="Beilby M."/>
            <person name="Dolan L."/>
            <person name="Kohara Y."/>
            <person name="Sugano S."/>
            <person name="Fujiyama A."/>
            <person name="Delaux P.-M."/>
            <person name="Quint M."/>
            <person name="TheiBen G."/>
            <person name="Hagemann M."/>
            <person name="Harholt J."/>
            <person name="Dunand C."/>
            <person name="Zachgo S."/>
            <person name="Langdale J."/>
            <person name="Maumus F."/>
            <person name="Straeten D.V.D."/>
            <person name="Gould S.B."/>
            <person name="Rensing S.A."/>
        </authorList>
    </citation>
    <scope>NUCLEOTIDE SEQUENCE [LARGE SCALE GENOMIC DNA]</scope>
    <source>
        <strain evidence="5 6">S276</strain>
    </source>
</reference>
<evidence type="ECO:0000256" key="3">
    <source>
        <dbReference type="SAM" id="MobiDB-lite"/>
    </source>
</evidence>
<sequence>MANTNRGCFNCGEHGHWSRECPHPQRLGYRPSVATGANAEPILALPASGTASASAQSVAPAATTHGLVPRTGWWTRNQQILDKCNDFVSKAQQKEREEWAAKEEERKKREKEEEELRRKKEREDLEKSMGQTLESRLAPMYEAIMGKGAACSNPNNKELVRLRRENMELRAKFGIKEQLPTSEVVDQLQRENVDLKRQEADSKLKMEGELAALKWEIRELKECRGSAMKNDLANQVEELRREVQLLRKHNDETKEVAWLWRNEALCPGNKRGSINVATPSSEGRACTKSRSGGEGSTPRGAGTNLKERMDEAAKTGFQSGRRGRVKMTSGRLPRPSDNPRKANDRFVLLQDERKRLKGLKKKGLEALCQEEGIQYQTVDSMAEELAQLYINKMFSEAVEKENGGGTGQHPSKAAAEASNVAEVAEVPSDSA</sequence>
<accession>A0A388L637</accession>
<dbReference type="GO" id="GO:0003676">
    <property type="term" value="F:nucleic acid binding"/>
    <property type="evidence" value="ECO:0007669"/>
    <property type="project" value="InterPro"/>
</dbReference>
<feature type="region of interest" description="Disordered" evidence="3">
    <location>
        <begin position="399"/>
        <end position="431"/>
    </location>
</feature>
<evidence type="ECO:0000256" key="1">
    <source>
        <dbReference type="PROSITE-ProRule" id="PRU00047"/>
    </source>
</evidence>
<keyword evidence="1" id="KW-0863">Zinc-finger</keyword>
<dbReference type="Gramene" id="GBG77702">
    <property type="protein sequence ID" value="GBG77702"/>
    <property type="gene ID" value="CBR_g24149"/>
</dbReference>
<feature type="region of interest" description="Disordered" evidence="3">
    <location>
        <begin position="275"/>
        <end position="341"/>
    </location>
</feature>
<dbReference type="Pfam" id="PF00098">
    <property type="entry name" value="zf-CCHC"/>
    <property type="match status" value="1"/>
</dbReference>
<feature type="region of interest" description="Disordered" evidence="3">
    <location>
        <begin position="100"/>
        <end position="130"/>
    </location>
</feature>
<keyword evidence="6" id="KW-1185">Reference proteome</keyword>
<evidence type="ECO:0000256" key="2">
    <source>
        <dbReference type="SAM" id="Coils"/>
    </source>
</evidence>
<dbReference type="InterPro" id="IPR001878">
    <property type="entry name" value="Znf_CCHC"/>
</dbReference>
<keyword evidence="1" id="KW-0479">Metal-binding</keyword>
<feature type="compositionally biased region" description="Basic and acidic residues" evidence="3">
    <location>
        <begin position="100"/>
        <end position="127"/>
    </location>
</feature>
<keyword evidence="2" id="KW-0175">Coiled coil</keyword>
<dbReference type="EMBL" id="BFEA01000275">
    <property type="protein sequence ID" value="GBG77702.1"/>
    <property type="molecule type" value="Genomic_DNA"/>
</dbReference>
<proteinExistence type="predicted"/>
<dbReference type="AlphaFoldDB" id="A0A388L637"/>
<evidence type="ECO:0000313" key="5">
    <source>
        <dbReference type="EMBL" id="GBG77702.1"/>
    </source>
</evidence>
<feature type="coiled-coil region" evidence="2">
    <location>
        <begin position="229"/>
        <end position="256"/>
    </location>
</feature>
<comment type="caution">
    <text evidence="5">The sequence shown here is derived from an EMBL/GenBank/DDBJ whole genome shotgun (WGS) entry which is preliminary data.</text>
</comment>
<evidence type="ECO:0000313" key="6">
    <source>
        <dbReference type="Proteomes" id="UP000265515"/>
    </source>
</evidence>
<evidence type="ECO:0000259" key="4">
    <source>
        <dbReference type="PROSITE" id="PS50158"/>
    </source>
</evidence>